<comment type="similarity">
    <text evidence="2">Belongs to the ZapA family. Type 1 subfamily.</text>
</comment>
<proteinExistence type="inferred from homology"/>
<evidence type="ECO:0000313" key="12">
    <source>
        <dbReference type="EMBL" id="PWG62972.1"/>
    </source>
</evidence>
<keyword evidence="7" id="KW-0717">Septation</keyword>
<dbReference type="Proteomes" id="UP000245474">
    <property type="component" value="Unassembled WGS sequence"/>
</dbReference>
<comment type="subcellular location">
    <subcellularLocation>
        <location evidence="1">Cytoplasm</location>
    </subcellularLocation>
</comment>
<dbReference type="GO" id="GO:0000917">
    <property type="term" value="P:division septum assembly"/>
    <property type="evidence" value="ECO:0007669"/>
    <property type="project" value="UniProtKB-KW"/>
</dbReference>
<dbReference type="PANTHER" id="PTHR34981">
    <property type="entry name" value="CELL DIVISION PROTEIN ZAPA"/>
    <property type="match status" value="1"/>
</dbReference>
<evidence type="ECO:0000256" key="5">
    <source>
        <dbReference type="ARBA" id="ARBA00022618"/>
    </source>
</evidence>
<organism evidence="12 13">
    <name type="scientific">Sediminicurvatus halobius</name>
    <dbReference type="NCBI Taxonomy" id="2182432"/>
    <lineage>
        <taxon>Bacteria</taxon>
        <taxon>Pseudomonadati</taxon>
        <taxon>Pseudomonadota</taxon>
        <taxon>Gammaproteobacteria</taxon>
        <taxon>Chromatiales</taxon>
        <taxon>Ectothiorhodospiraceae</taxon>
        <taxon>Sediminicurvatus</taxon>
    </lineage>
</organism>
<dbReference type="InterPro" id="IPR036192">
    <property type="entry name" value="Cell_div_ZapA-like_sf"/>
</dbReference>
<evidence type="ECO:0000256" key="2">
    <source>
        <dbReference type="ARBA" id="ARBA00010074"/>
    </source>
</evidence>
<dbReference type="Gene3D" id="3.30.160.880">
    <property type="entry name" value="Cell division protein ZapA protomer, N-terminal domain"/>
    <property type="match status" value="1"/>
</dbReference>
<keyword evidence="4" id="KW-0963">Cytoplasm</keyword>
<comment type="subunit">
    <text evidence="10">Homodimer. Interacts with FtsZ.</text>
</comment>
<evidence type="ECO:0000256" key="8">
    <source>
        <dbReference type="ARBA" id="ARBA00023306"/>
    </source>
</evidence>
<dbReference type="GO" id="GO:0030428">
    <property type="term" value="C:cell septum"/>
    <property type="evidence" value="ECO:0007669"/>
    <property type="project" value="TreeGrafter"/>
</dbReference>
<dbReference type="GO" id="GO:0032153">
    <property type="term" value="C:cell division site"/>
    <property type="evidence" value="ECO:0007669"/>
    <property type="project" value="TreeGrafter"/>
</dbReference>
<reference evidence="12 13" key="1">
    <citation type="submission" date="2018-05" db="EMBL/GenBank/DDBJ databases">
        <title>Spiribacter halobius sp. nov., a moderately halophilic bacterium isolated from marine solar saltern.</title>
        <authorList>
            <person name="Zheng W.-S."/>
            <person name="Lu D.-C."/>
            <person name="Du Z.-J."/>
        </authorList>
    </citation>
    <scope>NUCLEOTIDE SEQUENCE [LARGE SCALE GENOMIC DNA]</scope>
    <source>
        <strain evidence="12 13">E85</strain>
    </source>
</reference>
<dbReference type="InterPro" id="IPR042233">
    <property type="entry name" value="Cell_div_ZapA_N"/>
</dbReference>
<comment type="caution">
    <text evidence="12">The sequence shown here is derived from an EMBL/GenBank/DDBJ whole genome shotgun (WGS) entry which is preliminary data.</text>
</comment>
<evidence type="ECO:0000256" key="9">
    <source>
        <dbReference type="ARBA" id="ARBA00024910"/>
    </source>
</evidence>
<dbReference type="Gene3D" id="1.20.5.50">
    <property type="match status" value="1"/>
</dbReference>
<comment type="function">
    <text evidence="9">Activator of cell division through the inhibition of FtsZ GTPase activity, therefore promoting FtsZ assembly into bundles of protofilaments necessary for the formation of the division Z ring. It is recruited early at mid-cell but it is not essential for cell division.</text>
</comment>
<dbReference type="Pfam" id="PF05164">
    <property type="entry name" value="ZapA"/>
    <property type="match status" value="1"/>
</dbReference>
<evidence type="ECO:0000256" key="6">
    <source>
        <dbReference type="ARBA" id="ARBA00023054"/>
    </source>
</evidence>
<keyword evidence="13" id="KW-1185">Reference proteome</keyword>
<dbReference type="GO" id="GO:0000921">
    <property type="term" value="P:septin ring assembly"/>
    <property type="evidence" value="ECO:0007669"/>
    <property type="project" value="TreeGrafter"/>
</dbReference>
<dbReference type="InterPro" id="IPR007838">
    <property type="entry name" value="Cell_div_ZapA-like"/>
</dbReference>
<dbReference type="GO" id="GO:0005829">
    <property type="term" value="C:cytosol"/>
    <property type="evidence" value="ECO:0007669"/>
    <property type="project" value="TreeGrafter"/>
</dbReference>
<sequence length="104" mass="11872">MSEPVKVNILDREFLVACPPEERAALLESAQILSERMREIRDSGKIVGMDRIAVMAALNLTHEMLQARREAEGSERVRERLAGLDQRVSEYLDAVEIPAELRRR</sequence>
<evidence type="ECO:0000256" key="10">
    <source>
        <dbReference type="ARBA" id="ARBA00026068"/>
    </source>
</evidence>
<evidence type="ECO:0000256" key="11">
    <source>
        <dbReference type="ARBA" id="ARBA00033158"/>
    </source>
</evidence>
<accession>A0A2U2N1K9</accession>
<evidence type="ECO:0000313" key="13">
    <source>
        <dbReference type="Proteomes" id="UP000245474"/>
    </source>
</evidence>
<keyword evidence="5 12" id="KW-0132">Cell division</keyword>
<dbReference type="PANTHER" id="PTHR34981:SF1">
    <property type="entry name" value="CELL DIVISION PROTEIN ZAPA"/>
    <property type="match status" value="1"/>
</dbReference>
<keyword evidence="6" id="KW-0175">Coiled coil</keyword>
<dbReference type="AlphaFoldDB" id="A0A2U2N1K9"/>
<evidence type="ECO:0000256" key="1">
    <source>
        <dbReference type="ARBA" id="ARBA00004496"/>
    </source>
</evidence>
<evidence type="ECO:0000256" key="4">
    <source>
        <dbReference type="ARBA" id="ARBA00022490"/>
    </source>
</evidence>
<dbReference type="RefSeq" id="WP_109678721.1">
    <property type="nucleotide sequence ID" value="NZ_CP086615.1"/>
</dbReference>
<dbReference type="GO" id="GO:0043093">
    <property type="term" value="P:FtsZ-dependent cytokinesis"/>
    <property type="evidence" value="ECO:0007669"/>
    <property type="project" value="TreeGrafter"/>
</dbReference>
<evidence type="ECO:0000256" key="3">
    <source>
        <dbReference type="ARBA" id="ARBA00015195"/>
    </source>
</evidence>
<dbReference type="OrthoDB" id="5772359at2"/>
<dbReference type="SUPFAM" id="SSF102829">
    <property type="entry name" value="Cell division protein ZapA-like"/>
    <property type="match status" value="1"/>
</dbReference>
<evidence type="ECO:0000256" key="7">
    <source>
        <dbReference type="ARBA" id="ARBA00023210"/>
    </source>
</evidence>
<protein>
    <recommendedName>
        <fullName evidence="3">Cell division protein ZapA</fullName>
    </recommendedName>
    <alternativeName>
        <fullName evidence="11">Z ring-associated protein ZapA</fullName>
    </alternativeName>
</protein>
<keyword evidence="8" id="KW-0131">Cell cycle</keyword>
<dbReference type="EMBL" id="QFFI01000014">
    <property type="protein sequence ID" value="PWG62972.1"/>
    <property type="molecule type" value="Genomic_DNA"/>
</dbReference>
<gene>
    <name evidence="12" type="ORF">DEM34_10260</name>
</gene>
<name>A0A2U2N1K9_9GAMM</name>